<accession>A0ACB9HXL9</accession>
<sequence length="731" mass="83123">MIRRLNDIIRSLLFHAHLPPTFWVEALHTATYLHNILPTKRLNFYTPTFALYLRHPTYDHLRTFGCACYPNTSATQPHKLHPRSVRCIFLGYPPDYRGYRCLDPSNGRVHISRHVTFDETQFPFEKPLPPPVYRFLEDLPPPGFHSHQFPTPPTTTNPTTQNPPATTPFFTYSRRPRPPPPTANTTASAPPPTVTRHPMVTRSQSGEKSTPQAHFHSTISPVPTSYSKAFADQNWLHAMQTEFNALQENATWELVPRPVDSPVIRCMWLFRHKFKSDGTLERYKARLVVNGKSQTVGIDCQEKFSPVVKPATIRTVLSLAVSRSWPIHQLDVKNAFLHGDLTETVFMHQPPGFVDQRHPHLVCRLKKSLYGLKQAPRAWYTRFASYIMTHGFKSSKCDNSLFLYSSGGETAYLLLYVDDIVLTASSDTVLRSIIQTLSREFAMTNLGQLHHFLGITVKRDATSLFLSQPQYTKEIIDRASMTNCKPCVTPVDLAAKISATDGSLFHDPTLYRSLAGALQYLTFTRPDITYAVQQICLFMHEPRDPHFAFMKRIIRYLQGTPDYGIRITKSPCHNLVAYSDADWGGCPDSRRSTSGYCVFLGDNLLSWSSKRQHTVSRSSAEAEYRGVANVVAEATWIRNLLLELQVPLQRATIVYCDNVSAVYLSDNPVQHQRTKHVEIDIHFVREKVRIGHIKVLHVPTSLQFADIFTKGIPRQQFQSFRASLRVGPSPA</sequence>
<dbReference type="Proteomes" id="UP001056120">
    <property type="component" value="Linkage Group LG11"/>
</dbReference>
<dbReference type="EMBL" id="CM042028">
    <property type="protein sequence ID" value="KAI3799572.1"/>
    <property type="molecule type" value="Genomic_DNA"/>
</dbReference>
<evidence type="ECO:0000313" key="1">
    <source>
        <dbReference type="EMBL" id="KAI3799572.1"/>
    </source>
</evidence>
<name>A0ACB9HXL9_9ASTR</name>
<gene>
    <name evidence="1" type="ORF">L1987_34871</name>
</gene>
<reference evidence="1 2" key="2">
    <citation type="journal article" date="2022" name="Mol. Ecol. Resour.">
        <title>The genomes of chicory, endive, great burdock and yacon provide insights into Asteraceae paleo-polyploidization history and plant inulin production.</title>
        <authorList>
            <person name="Fan W."/>
            <person name="Wang S."/>
            <person name="Wang H."/>
            <person name="Wang A."/>
            <person name="Jiang F."/>
            <person name="Liu H."/>
            <person name="Zhao H."/>
            <person name="Xu D."/>
            <person name="Zhang Y."/>
        </authorList>
    </citation>
    <scope>NUCLEOTIDE SEQUENCE [LARGE SCALE GENOMIC DNA]</scope>
    <source>
        <strain evidence="2">cv. Yunnan</strain>
        <tissue evidence="1">Leaves</tissue>
    </source>
</reference>
<evidence type="ECO:0000313" key="2">
    <source>
        <dbReference type="Proteomes" id="UP001056120"/>
    </source>
</evidence>
<protein>
    <submittedName>
        <fullName evidence="1">Uncharacterized protein</fullName>
    </submittedName>
</protein>
<reference evidence="2" key="1">
    <citation type="journal article" date="2022" name="Mol. Ecol. Resour.">
        <title>The genomes of chicory, endive, great burdock and yacon provide insights into Asteraceae palaeo-polyploidization history and plant inulin production.</title>
        <authorList>
            <person name="Fan W."/>
            <person name="Wang S."/>
            <person name="Wang H."/>
            <person name="Wang A."/>
            <person name="Jiang F."/>
            <person name="Liu H."/>
            <person name="Zhao H."/>
            <person name="Xu D."/>
            <person name="Zhang Y."/>
        </authorList>
    </citation>
    <scope>NUCLEOTIDE SEQUENCE [LARGE SCALE GENOMIC DNA]</scope>
    <source>
        <strain evidence="2">cv. Yunnan</strain>
    </source>
</reference>
<organism evidence="1 2">
    <name type="scientific">Smallanthus sonchifolius</name>
    <dbReference type="NCBI Taxonomy" id="185202"/>
    <lineage>
        <taxon>Eukaryota</taxon>
        <taxon>Viridiplantae</taxon>
        <taxon>Streptophyta</taxon>
        <taxon>Embryophyta</taxon>
        <taxon>Tracheophyta</taxon>
        <taxon>Spermatophyta</taxon>
        <taxon>Magnoliopsida</taxon>
        <taxon>eudicotyledons</taxon>
        <taxon>Gunneridae</taxon>
        <taxon>Pentapetalae</taxon>
        <taxon>asterids</taxon>
        <taxon>campanulids</taxon>
        <taxon>Asterales</taxon>
        <taxon>Asteraceae</taxon>
        <taxon>Asteroideae</taxon>
        <taxon>Heliantheae alliance</taxon>
        <taxon>Millerieae</taxon>
        <taxon>Smallanthus</taxon>
    </lineage>
</organism>
<proteinExistence type="predicted"/>
<keyword evidence="2" id="KW-1185">Reference proteome</keyword>
<comment type="caution">
    <text evidence="1">The sequence shown here is derived from an EMBL/GenBank/DDBJ whole genome shotgun (WGS) entry which is preliminary data.</text>
</comment>